<gene>
    <name evidence="3" type="ORF">A2941_01180</name>
</gene>
<evidence type="ECO:0000256" key="1">
    <source>
        <dbReference type="ARBA" id="ARBA00006068"/>
    </source>
</evidence>
<dbReference type="PANTHER" id="PTHR33392:SF6">
    <property type="entry name" value="POLYISOPRENYL-TEICHOIC ACID--PEPTIDOGLYCAN TEICHOIC ACID TRANSFERASE TAGU"/>
    <property type="match status" value="1"/>
</dbReference>
<comment type="caution">
    <text evidence="3">The sequence shown here is derived from an EMBL/GenBank/DDBJ whole genome shotgun (WGS) entry which is preliminary data.</text>
</comment>
<dbReference type="PANTHER" id="PTHR33392">
    <property type="entry name" value="POLYISOPRENYL-TEICHOIC ACID--PEPTIDOGLYCAN TEICHOIC ACID TRANSFERASE TAGU"/>
    <property type="match status" value="1"/>
</dbReference>
<dbReference type="NCBIfam" id="TIGR00350">
    <property type="entry name" value="lytR_cpsA_psr"/>
    <property type="match status" value="1"/>
</dbReference>
<dbReference type="Gene3D" id="3.40.630.190">
    <property type="entry name" value="LCP protein"/>
    <property type="match status" value="1"/>
</dbReference>
<dbReference type="AlphaFoldDB" id="A0A1F8GQE4"/>
<dbReference type="EMBL" id="MGKO01000008">
    <property type="protein sequence ID" value="OGN27593.1"/>
    <property type="molecule type" value="Genomic_DNA"/>
</dbReference>
<accession>A0A1F8GQE4</accession>
<evidence type="ECO:0000259" key="2">
    <source>
        <dbReference type="Pfam" id="PF03816"/>
    </source>
</evidence>
<sequence length="337" mass="37692">MDFSNNKKRLFKVGFVLAGVVAVAWLASLKNAIGVENRGLWNRITAPAPTPDDNYIMPRKESDRLDVLILGARGMDDPDAQDSGPLLTDSIEILSYDKKTGSASLVSVPRDLEVIISDKKTDKVNVVYEYGYYHSSDPLTFVKNKFSQITGVYIDKVVVLNFSSFQEIIDSLGGIDITLAKPFTEAQQWGYEFHLPAGPNHLSGQDALYYARSRYSSSDFDRSQRQQQIIFAIKDKLLALDLLNEPVKTFNIFNMIRKDISTDIGVFDINQFLELASAVDFSKINRFVITNNNLLYDAKNSAGLYILLPYGGNFDGIKQFFQNILYGGPLPTPVPSK</sequence>
<dbReference type="InterPro" id="IPR050922">
    <property type="entry name" value="LytR/CpsA/Psr_CW_biosynth"/>
</dbReference>
<feature type="domain" description="Cell envelope-related transcriptional attenuator" evidence="2">
    <location>
        <begin position="88"/>
        <end position="237"/>
    </location>
</feature>
<comment type="similarity">
    <text evidence="1">Belongs to the LytR/CpsA/Psr (LCP) family.</text>
</comment>
<name>A0A1F8GQE4_9BACT</name>
<organism evidence="3 4">
    <name type="scientific">Candidatus Yanofskybacteria bacterium RIFCSPLOWO2_01_FULL_49_17</name>
    <dbReference type="NCBI Taxonomy" id="1802700"/>
    <lineage>
        <taxon>Bacteria</taxon>
        <taxon>Candidatus Yanofskyibacteriota</taxon>
    </lineage>
</organism>
<evidence type="ECO:0000313" key="3">
    <source>
        <dbReference type="EMBL" id="OGN27593.1"/>
    </source>
</evidence>
<dbReference type="Pfam" id="PF03816">
    <property type="entry name" value="LytR_cpsA_psr"/>
    <property type="match status" value="1"/>
</dbReference>
<dbReference type="InterPro" id="IPR004474">
    <property type="entry name" value="LytR_CpsA_psr"/>
</dbReference>
<dbReference type="Proteomes" id="UP000178444">
    <property type="component" value="Unassembled WGS sequence"/>
</dbReference>
<proteinExistence type="inferred from homology"/>
<reference evidence="3 4" key="1">
    <citation type="journal article" date="2016" name="Nat. Commun.">
        <title>Thousands of microbial genomes shed light on interconnected biogeochemical processes in an aquifer system.</title>
        <authorList>
            <person name="Anantharaman K."/>
            <person name="Brown C.T."/>
            <person name="Hug L.A."/>
            <person name="Sharon I."/>
            <person name="Castelle C.J."/>
            <person name="Probst A.J."/>
            <person name="Thomas B.C."/>
            <person name="Singh A."/>
            <person name="Wilkins M.J."/>
            <person name="Karaoz U."/>
            <person name="Brodie E.L."/>
            <person name="Williams K.H."/>
            <person name="Hubbard S.S."/>
            <person name="Banfield J.F."/>
        </authorList>
    </citation>
    <scope>NUCLEOTIDE SEQUENCE [LARGE SCALE GENOMIC DNA]</scope>
</reference>
<protein>
    <recommendedName>
        <fullName evidence="2">Cell envelope-related transcriptional attenuator domain-containing protein</fullName>
    </recommendedName>
</protein>
<evidence type="ECO:0000313" key="4">
    <source>
        <dbReference type="Proteomes" id="UP000178444"/>
    </source>
</evidence>